<comment type="similarity">
    <text evidence="9">Belongs to the GTP-binding SRP family. FtsY subfamily.</text>
</comment>
<evidence type="ECO:0000256" key="6">
    <source>
        <dbReference type="ARBA" id="ARBA00023136"/>
    </source>
</evidence>
<dbReference type="RefSeq" id="WP_069034520.1">
    <property type="nucleotide sequence ID" value="NZ_MDKC01000032.1"/>
</dbReference>
<comment type="caution">
    <text evidence="11">The sequence shown here is derived from an EMBL/GenBank/DDBJ whole genome shotgun (WGS) entry which is preliminary data.</text>
</comment>
<keyword evidence="6 9" id="KW-0472">Membrane</keyword>
<dbReference type="Gene3D" id="3.40.50.300">
    <property type="entry name" value="P-loop containing nucleotide triphosphate hydrolases"/>
    <property type="match status" value="1"/>
</dbReference>
<feature type="domain" description="SRP54-type proteins GTP-binding" evidence="10">
    <location>
        <begin position="296"/>
        <end position="309"/>
    </location>
</feature>
<evidence type="ECO:0000256" key="7">
    <source>
        <dbReference type="ARBA" id="ARBA00023170"/>
    </source>
</evidence>
<reference evidence="11 12" key="1">
    <citation type="submission" date="2016-07" db="EMBL/GenBank/DDBJ databases">
        <authorList>
            <person name="Townsley L."/>
            <person name="Shank E.A."/>
        </authorList>
    </citation>
    <scope>NUCLEOTIDE SEQUENCE [LARGE SCALE GENOMIC DNA]</scope>
    <source>
        <strain evidence="11 12">CH01</strain>
    </source>
</reference>
<gene>
    <name evidence="9" type="primary">ftsY</name>
    <name evidence="11" type="ORF">BED47_09190</name>
</gene>
<feature type="binding site" evidence="9">
    <location>
        <begin position="275"/>
        <end position="278"/>
    </location>
    <ligand>
        <name>GTP</name>
        <dbReference type="ChEBI" id="CHEBI:37565"/>
    </ligand>
</feature>
<comment type="subcellular location">
    <subcellularLocation>
        <location evidence="9">Cell membrane</location>
        <topology evidence="9">Peripheral membrane protein</topology>
        <orientation evidence="9">Cytoplasmic side</orientation>
    </subcellularLocation>
    <subcellularLocation>
        <location evidence="9">Cytoplasm</location>
    </subcellularLocation>
</comment>
<dbReference type="InterPro" id="IPR036225">
    <property type="entry name" value="SRP/SRP_N"/>
</dbReference>
<dbReference type="PANTHER" id="PTHR43134:SF1">
    <property type="entry name" value="SIGNAL RECOGNITION PARTICLE RECEPTOR SUBUNIT ALPHA"/>
    <property type="match status" value="1"/>
</dbReference>
<dbReference type="SUPFAM" id="SSF52540">
    <property type="entry name" value="P-loop containing nucleoside triphosphate hydrolases"/>
    <property type="match status" value="1"/>
</dbReference>
<evidence type="ECO:0000256" key="3">
    <source>
        <dbReference type="ARBA" id="ARBA00022741"/>
    </source>
</evidence>
<dbReference type="InterPro" id="IPR000897">
    <property type="entry name" value="SRP54_GTPase_dom"/>
</dbReference>
<evidence type="ECO:0000256" key="2">
    <source>
        <dbReference type="ARBA" id="ARBA00022490"/>
    </source>
</evidence>
<dbReference type="PANTHER" id="PTHR43134">
    <property type="entry name" value="SIGNAL RECOGNITION PARTICLE RECEPTOR SUBUNIT ALPHA"/>
    <property type="match status" value="1"/>
</dbReference>
<dbReference type="Gene3D" id="1.20.120.140">
    <property type="entry name" value="Signal recognition particle SRP54, nucleotide-binding domain"/>
    <property type="match status" value="1"/>
</dbReference>
<evidence type="ECO:0000256" key="9">
    <source>
        <dbReference type="HAMAP-Rule" id="MF_00920"/>
    </source>
</evidence>
<dbReference type="InterPro" id="IPR004390">
    <property type="entry name" value="SR_rcpt_FtsY"/>
</dbReference>
<evidence type="ECO:0000256" key="1">
    <source>
        <dbReference type="ARBA" id="ARBA00022475"/>
    </source>
</evidence>
<keyword evidence="7 9" id="KW-0675">Receptor</keyword>
<keyword evidence="5 9" id="KW-0342">GTP-binding</keyword>
<evidence type="ECO:0000256" key="5">
    <source>
        <dbReference type="ARBA" id="ARBA00023134"/>
    </source>
</evidence>
<comment type="catalytic activity">
    <reaction evidence="8 9">
        <text>GTP + H2O = GDP + phosphate + H(+)</text>
        <dbReference type="Rhea" id="RHEA:19669"/>
        <dbReference type="ChEBI" id="CHEBI:15377"/>
        <dbReference type="ChEBI" id="CHEBI:15378"/>
        <dbReference type="ChEBI" id="CHEBI:37565"/>
        <dbReference type="ChEBI" id="CHEBI:43474"/>
        <dbReference type="ChEBI" id="CHEBI:58189"/>
        <dbReference type="EC" id="3.6.5.4"/>
    </reaction>
</comment>
<dbReference type="Proteomes" id="UP000094580">
    <property type="component" value="Unassembled WGS sequence"/>
</dbReference>
<keyword evidence="3 9" id="KW-0547">Nucleotide-binding</keyword>
<dbReference type="EMBL" id="MDKC01000032">
    <property type="protein sequence ID" value="ODG91187.1"/>
    <property type="molecule type" value="Genomic_DNA"/>
</dbReference>
<evidence type="ECO:0000313" key="11">
    <source>
        <dbReference type="EMBL" id="ODG91187.1"/>
    </source>
</evidence>
<sequence>MSFFKKLKETISKQTESVTQKFKSGLEKSRNNLTEGLNDLFARYRKVDEDFFEELEEILIMADVGVNTVMELVEDLKFEVKRKNIQDPKGVQEVISEKLVELYKGNDLTDDSFELNLNPDGLTVVLFVGVNGVGKTTSIGKIAHKLKTEGKKVLLAAGDTFRAGAIEQLEVWGDRVGVETIKQGEGSDPAAVMYDAVQAAKARKVDVLLCDTAGRLQNKVNLMKELEKVRNVIAREVPGAPHEVLLVIDATTGQNGLVQAKTFSEATNVSGIVLTKLDGTAKGGIVLAIRNELKVPVKFVGLGEQMDDLQPFQAEQFVYGLFGDLINKEA</sequence>
<evidence type="ECO:0000313" key="12">
    <source>
        <dbReference type="Proteomes" id="UP000094580"/>
    </source>
</evidence>
<dbReference type="InterPro" id="IPR042101">
    <property type="entry name" value="SRP54_N_sf"/>
</dbReference>
<dbReference type="SUPFAM" id="SSF47364">
    <property type="entry name" value="Domain of the SRP/SRP receptor G-proteins"/>
    <property type="match status" value="1"/>
</dbReference>
<keyword evidence="12" id="KW-1185">Reference proteome</keyword>
<dbReference type="InterPro" id="IPR013822">
    <property type="entry name" value="Signal_recog_particl_SRP54_hlx"/>
</dbReference>
<keyword evidence="4 9" id="KW-0378">Hydrolase</keyword>
<dbReference type="CDD" id="cd17874">
    <property type="entry name" value="FtsY"/>
    <property type="match status" value="1"/>
</dbReference>
<dbReference type="Pfam" id="PF02881">
    <property type="entry name" value="SRP54_N"/>
    <property type="match status" value="1"/>
</dbReference>
<organism evidence="11 12">
    <name type="scientific">Gottfriedia luciferensis</name>
    <dbReference type="NCBI Taxonomy" id="178774"/>
    <lineage>
        <taxon>Bacteria</taxon>
        <taxon>Bacillati</taxon>
        <taxon>Bacillota</taxon>
        <taxon>Bacilli</taxon>
        <taxon>Bacillales</taxon>
        <taxon>Bacillaceae</taxon>
        <taxon>Gottfriedia</taxon>
    </lineage>
</organism>
<dbReference type="SMART" id="SM00963">
    <property type="entry name" value="SRP54_N"/>
    <property type="match status" value="1"/>
</dbReference>
<comment type="subunit">
    <text evidence="9">Part of the signal recognition particle protein translocation system, which is composed of SRP and FtsY.</text>
</comment>
<dbReference type="Pfam" id="PF00448">
    <property type="entry name" value="SRP54"/>
    <property type="match status" value="1"/>
</dbReference>
<protein>
    <recommendedName>
        <fullName evidence="9">Signal recognition particle receptor FtsY</fullName>
        <shortName evidence="9">SRP receptor</shortName>
        <ecNumber evidence="9">3.6.5.4</ecNumber>
    </recommendedName>
</protein>
<dbReference type="InterPro" id="IPR027417">
    <property type="entry name" value="P-loop_NTPase"/>
</dbReference>
<dbReference type="InterPro" id="IPR003593">
    <property type="entry name" value="AAA+_ATPase"/>
</dbReference>
<dbReference type="NCBIfam" id="TIGR00064">
    <property type="entry name" value="ftsY"/>
    <property type="match status" value="1"/>
</dbReference>
<comment type="function">
    <text evidence="9">Involved in targeting and insertion of nascent membrane proteins into the cytoplasmic membrane. Acts as a receptor for the complex formed by the signal recognition particle (SRP) and the ribosome-nascent chain (RNC).</text>
</comment>
<feature type="binding site" evidence="9">
    <location>
        <begin position="211"/>
        <end position="215"/>
    </location>
    <ligand>
        <name>GTP</name>
        <dbReference type="ChEBI" id="CHEBI:37565"/>
    </ligand>
</feature>
<evidence type="ECO:0000256" key="4">
    <source>
        <dbReference type="ARBA" id="ARBA00022801"/>
    </source>
</evidence>
<proteinExistence type="inferred from homology"/>
<feature type="binding site" evidence="9">
    <location>
        <begin position="129"/>
        <end position="136"/>
    </location>
    <ligand>
        <name>GTP</name>
        <dbReference type="ChEBI" id="CHEBI:37565"/>
    </ligand>
</feature>
<accession>A0ABX2ZN92</accession>
<keyword evidence="1 9" id="KW-1003">Cell membrane</keyword>
<keyword evidence="2 9" id="KW-0963">Cytoplasm</keyword>
<name>A0ABX2ZN92_9BACI</name>
<dbReference type="HAMAP" id="MF_00920">
    <property type="entry name" value="FtsY"/>
    <property type="match status" value="1"/>
</dbReference>
<evidence type="ECO:0000259" key="10">
    <source>
        <dbReference type="PROSITE" id="PS00300"/>
    </source>
</evidence>
<evidence type="ECO:0000256" key="8">
    <source>
        <dbReference type="ARBA" id="ARBA00048027"/>
    </source>
</evidence>
<dbReference type="EC" id="3.6.5.4" evidence="9"/>
<dbReference type="PROSITE" id="PS00300">
    <property type="entry name" value="SRP54"/>
    <property type="match status" value="1"/>
</dbReference>
<dbReference type="SMART" id="SM00962">
    <property type="entry name" value="SRP54"/>
    <property type="match status" value="1"/>
</dbReference>
<dbReference type="SMART" id="SM00382">
    <property type="entry name" value="AAA"/>
    <property type="match status" value="1"/>
</dbReference>